<evidence type="ECO:0000313" key="2">
    <source>
        <dbReference type="EMBL" id="XBW08270.1"/>
    </source>
</evidence>
<gene>
    <name evidence="2" type="ORF">SAC06_01545</name>
</gene>
<dbReference type="Pfam" id="PF03009">
    <property type="entry name" value="GDPD"/>
    <property type="match status" value="1"/>
</dbReference>
<evidence type="ECO:0000259" key="1">
    <source>
        <dbReference type="PROSITE" id="PS51704"/>
    </source>
</evidence>
<dbReference type="KEGG" id="sapp:SAC06_01545"/>
<dbReference type="AlphaFoldDB" id="A0AAU7V7J8"/>
<accession>A0AAU7V7J8</accession>
<dbReference type="GO" id="GO:0006629">
    <property type="term" value="P:lipid metabolic process"/>
    <property type="evidence" value="ECO:0007669"/>
    <property type="project" value="InterPro"/>
</dbReference>
<dbReference type="InterPro" id="IPR030395">
    <property type="entry name" value="GP_PDE_dom"/>
</dbReference>
<dbReference type="PANTHER" id="PTHR46211:SF1">
    <property type="entry name" value="GLYCEROPHOSPHODIESTER PHOSPHODIESTERASE, CYTOPLASMIC"/>
    <property type="match status" value="1"/>
</dbReference>
<dbReference type="Gene3D" id="3.20.20.190">
    <property type="entry name" value="Phosphatidylinositol (PI) phosphodiesterase"/>
    <property type="match status" value="1"/>
</dbReference>
<feature type="domain" description="GP-PDE" evidence="1">
    <location>
        <begin position="1"/>
        <end position="243"/>
    </location>
</feature>
<sequence length="247" mass="26822">MRIIAHRGVSSLAPENTMAAFVKCLEVGAKWFECDVRMLGDNSLIVAHDETAERTTTGTGRFFDLTFADLRRLDAGRWFGDGFRLERVPELATVLDLLNTTGLSANLELKFEESDPEVVRTYLETIARSTRALKQPDRVLVSSFSAELLSGMAALAPDLARALLVDEVGASVDQVVAQARDLGCDAVNPGLEGLTADRVQALKAAGMAVYVWTVNSVETARELAEWGVDGVFTDYPQDLLAAGLDQE</sequence>
<dbReference type="SUPFAM" id="SSF51695">
    <property type="entry name" value="PLC-like phosphodiesterases"/>
    <property type="match status" value="1"/>
</dbReference>
<organism evidence="2">
    <name type="scientific">Scrofimicrobium appendicitidis</name>
    <dbReference type="NCBI Taxonomy" id="3079930"/>
    <lineage>
        <taxon>Bacteria</taxon>
        <taxon>Bacillati</taxon>
        <taxon>Actinomycetota</taxon>
        <taxon>Actinomycetes</taxon>
        <taxon>Actinomycetales</taxon>
        <taxon>Actinomycetaceae</taxon>
        <taxon>Scrofimicrobium</taxon>
    </lineage>
</organism>
<protein>
    <submittedName>
        <fullName evidence="2">Glycerophosphodiester phosphodiesterase family protein</fullName>
    </submittedName>
</protein>
<reference evidence="2" key="1">
    <citation type="submission" date="2023-11" db="EMBL/GenBank/DDBJ databases">
        <title>Scrofimicrobium hongkongense sp. nov., isolated from a patient with peritonitis.</title>
        <authorList>
            <person name="Lao H.Y."/>
            <person name="Wong A.Y.P."/>
            <person name="Ng T.L."/>
            <person name="Wong R.Y.L."/>
            <person name="Yau M.C.Y."/>
            <person name="Lam J.Y.W."/>
            <person name="Siu G.K.H."/>
        </authorList>
    </citation>
    <scope>NUCLEOTIDE SEQUENCE</scope>
    <source>
        <strain evidence="2">R131</strain>
    </source>
</reference>
<dbReference type="EMBL" id="CP138335">
    <property type="protein sequence ID" value="XBW08270.1"/>
    <property type="molecule type" value="Genomic_DNA"/>
</dbReference>
<dbReference type="InterPro" id="IPR017946">
    <property type="entry name" value="PLC-like_Pdiesterase_TIM-brl"/>
</dbReference>
<name>A0AAU7V7J8_9ACTO</name>
<dbReference type="PANTHER" id="PTHR46211">
    <property type="entry name" value="GLYCEROPHOSPHORYL DIESTER PHOSPHODIESTERASE"/>
    <property type="match status" value="1"/>
</dbReference>
<dbReference type="PROSITE" id="PS51704">
    <property type="entry name" value="GP_PDE"/>
    <property type="match status" value="1"/>
</dbReference>
<dbReference type="RefSeq" id="WP_350258469.1">
    <property type="nucleotide sequence ID" value="NZ_CP138335.1"/>
</dbReference>
<dbReference type="GO" id="GO:0008081">
    <property type="term" value="F:phosphoric diester hydrolase activity"/>
    <property type="evidence" value="ECO:0007669"/>
    <property type="project" value="InterPro"/>
</dbReference>
<proteinExistence type="predicted"/>